<evidence type="ECO:0000256" key="1">
    <source>
        <dbReference type="ARBA" id="ARBA00005614"/>
    </source>
</evidence>
<dbReference type="PROSITE" id="PS50975">
    <property type="entry name" value="ATP_GRASP"/>
    <property type="match status" value="1"/>
</dbReference>
<dbReference type="Gene3D" id="3.30.1490.20">
    <property type="entry name" value="ATP-grasp fold, A domain"/>
    <property type="match status" value="1"/>
</dbReference>
<dbReference type="PROSITE" id="PS51160">
    <property type="entry name" value="ACYLPHOSPHATASE_3"/>
    <property type="match status" value="1"/>
</dbReference>
<dbReference type="GO" id="GO:0009432">
    <property type="term" value="P:SOS response"/>
    <property type="evidence" value="ECO:0007669"/>
    <property type="project" value="TreeGrafter"/>
</dbReference>
<evidence type="ECO:0000259" key="8">
    <source>
        <dbReference type="PROSITE" id="PS50975"/>
    </source>
</evidence>
<dbReference type="GO" id="GO:0005737">
    <property type="term" value="C:cytoplasm"/>
    <property type="evidence" value="ECO:0007669"/>
    <property type="project" value="TreeGrafter"/>
</dbReference>
<comment type="caution">
    <text evidence="10">The sequence shown here is derived from an EMBL/GenBank/DDBJ whole genome shotgun (WGS) entry which is preliminary data.</text>
</comment>
<evidence type="ECO:0000256" key="2">
    <source>
        <dbReference type="ARBA" id="ARBA00012150"/>
    </source>
</evidence>
<dbReference type="InterPro" id="IPR036046">
    <property type="entry name" value="Acylphosphatase-like_dom_sf"/>
</dbReference>
<dbReference type="PANTHER" id="PTHR21621">
    <property type="entry name" value="RIBOSOMAL PROTEIN S6 MODIFICATION PROTEIN"/>
    <property type="match status" value="1"/>
</dbReference>
<evidence type="ECO:0000313" key="11">
    <source>
        <dbReference type="Proteomes" id="UP000075806"/>
    </source>
</evidence>
<dbReference type="GO" id="GO:0018169">
    <property type="term" value="F:ribosomal S6-glutamic acid ligase activity"/>
    <property type="evidence" value="ECO:0007669"/>
    <property type="project" value="TreeGrafter"/>
</dbReference>
<dbReference type="Gene3D" id="3.30.70.100">
    <property type="match status" value="1"/>
</dbReference>
<sequence>MDNNNWLKHLDHKMLKDAQSSAFCSYLIALEGWRRGLTLKYYSEKVTKKNIHAPGLLYTLSSDTNTHRFYKARGDRVKEQAFSIGSNKFATKKWLEKQGIPVVEGEKFGKDVPDYEIIDYANSLGYPVVLKPVVGAQGKGVIANINTTEYLEKSLKYVRNQLNSSDVIIEKHFEGEEYRLYVIEDEVIAVMNRIPANIIGDGVHTIGELIKLKNKERKKNPRLITCLIKKDFEVLNTLEKRGHTLESKLAKGQQLFLRENSNISTGGDSIEVTDYFPEEVKKIAVAALKSIPNFPHGGVDIIYNKNKTGEESAVVIELSPTPQIGSLVFPMKGVSRDVPSAIIDYYFPEVKEKKNVNSNIYFNLSAVLEPLINKTASEVTVSPPPSNLIISKKMIVVGEVQRVGYRKWVRKKAIELDLIGYAKNLLNGNVEIVVAGTENNINLFKDKCRKGPKASKVETVSEEISEASLKVGFEILEEPKKKQKLTINNSNNNGQVKKIKSISIKRFLKRLLGKK</sequence>
<dbReference type="InterPro" id="IPR017968">
    <property type="entry name" value="Acylphosphatase_CS"/>
</dbReference>
<dbReference type="GO" id="GO:0046872">
    <property type="term" value="F:metal ion binding"/>
    <property type="evidence" value="ECO:0007669"/>
    <property type="project" value="InterPro"/>
</dbReference>
<gene>
    <name evidence="10" type="ORF">AZF04_18750</name>
</gene>
<organism evidence="10 11">
    <name type="scientific">Alkalihalobacillus trypoxylicola</name>
    <dbReference type="NCBI Taxonomy" id="519424"/>
    <lineage>
        <taxon>Bacteria</taxon>
        <taxon>Bacillati</taxon>
        <taxon>Bacillota</taxon>
        <taxon>Bacilli</taxon>
        <taxon>Bacillales</taxon>
        <taxon>Bacillaceae</taxon>
        <taxon>Alkalihalobacillus</taxon>
    </lineage>
</organism>
<evidence type="ECO:0000256" key="3">
    <source>
        <dbReference type="ARBA" id="ARBA00015991"/>
    </source>
</evidence>
<dbReference type="Proteomes" id="UP000075806">
    <property type="component" value="Unassembled WGS sequence"/>
</dbReference>
<dbReference type="GO" id="GO:0005524">
    <property type="term" value="F:ATP binding"/>
    <property type="evidence" value="ECO:0007669"/>
    <property type="project" value="UniProtKB-UniRule"/>
</dbReference>
<accession>A0A162DUN3</accession>
<dbReference type="EC" id="3.6.1.7" evidence="2 6"/>
<dbReference type="GO" id="GO:0003998">
    <property type="term" value="F:acylphosphatase activity"/>
    <property type="evidence" value="ECO:0007669"/>
    <property type="project" value="UniProtKB-EC"/>
</dbReference>
<comment type="catalytic activity">
    <reaction evidence="4 6">
        <text>an acyl phosphate + H2O = a carboxylate + phosphate + H(+)</text>
        <dbReference type="Rhea" id="RHEA:14965"/>
        <dbReference type="ChEBI" id="CHEBI:15377"/>
        <dbReference type="ChEBI" id="CHEBI:15378"/>
        <dbReference type="ChEBI" id="CHEBI:29067"/>
        <dbReference type="ChEBI" id="CHEBI:43474"/>
        <dbReference type="ChEBI" id="CHEBI:59918"/>
        <dbReference type="EC" id="3.6.1.7"/>
    </reaction>
</comment>
<dbReference type="RefSeq" id="WP_061948810.1">
    <property type="nucleotide sequence ID" value="NZ_LTAO01000014.1"/>
</dbReference>
<dbReference type="OrthoDB" id="9803907at2"/>
<dbReference type="PROSITE" id="PS00151">
    <property type="entry name" value="ACYLPHOSPHATASE_2"/>
    <property type="match status" value="1"/>
</dbReference>
<dbReference type="Pfam" id="PF00708">
    <property type="entry name" value="Acylphosphatase"/>
    <property type="match status" value="1"/>
</dbReference>
<feature type="active site" evidence="6">
    <location>
        <position position="424"/>
    </location>
</feature>
<proteinExistence type="inferred from homology"/>
<dbReference type="InterPro" id="IPR011761">
    <property type="entry name" value="ATP-grasp"/>
</dbReference>
<dbReference type="Pfam" id="PF08443">
    <property type="entry name" value="RimK"/>
    <property type="match status" value="1"/>
</dbReference>
<dbReference type="SUPFAM" id="SSF56059">
    <property type="entry name" value="Glutathione synthetase ATP-binding domain-like"/>
    <property type="match status" value="1"/>
</dbReference>
<comment type="similarity">
    <text evidence="1 7">Belongs to the acylphosphatase family.</text>
</comment>
<dbReference type="EMBL" id="LTAO01000014">
    <property type="protein sequence ID" value="KYG30885.1"/>
    <property type="molecule type" value="Genomic_DNA"/>
</dbReference>
<keyword evidence="11" id="KW-1185">Reference proteome</keyword>
<evidence type="ECO:0000256" key="6">
    <source>
        <dbReference type="PROSITE-ProRule" id="PRU00520"/>
    </source>
</evidence>
<name>A0A162DUN3_9BACI</name>
<keyword evidence="5" id="KW-0067">ATP-binding</keyword>
<evidence type="ECO:0000313" key="10">
    <source>
        <dbReference type="EMBL" id="KYG30885.1"/>
    </source>
</evidence>
<dbReference type="PANTHER" id="PTHR21621:SF0">
    <property type="entry name" value="BETA-CITRYLGLUTAMATE SYNTHASE B-RELATED"/>
    <property type="match status" value="1"/>
</dbReference>
<dbReference type="SUPFAM" id="SSF54975">
    <property type="entry name" value="Acylphosphatase/BLUF domain-like"/>
    <property type="match status" value="1"/>
</dbReference>
<evidence type="ECO:0000256" key="5">
    <source>
        <dbReference type="PROSITE-ProRule" id="PRU00409"/>
    </source>
</evidence>
<dbReference type="InterPro" id="IPR013815">
    <property type="entry name" value="ATP_grasp_subdomain_1"/>
</dbReference>
<feature type="domain" description="Acylphosphatase-like" evidence="9">
    <location>
        <begin position="391"/>
        <end position="477"/>
    </location>
</feature>
<dbReference type="Gene3D" id="3.30.470.20">
    <property type="entry name" value="ATP-grasp fold, B domain"/>
    <property type="match status" value="2"/>
</dbReference>
<evidence type="ECO:0000259" key="9">
    <source>
        <dbReference type="PROSITE" id="PS51160"/>
    </source>
</evidence>
<keyword evidence="6" id="KW-0378">Hydrolase</keyword>
<dbReference type="InterPro" id="IPR001792">
    <property type="entry name" value="Acylphosphatase-like_dom"/>
</dbReference>
<dbReference type="AlphaFoldDB" id="A0A162DUN3"/>
<dbReference type="STRING" id="519424.AZF04_18750"/>
<reference evidence="10" key="1">
    <citation type="submission" date="2016-02" db="EMBL/GenBank/DDBJ databases">
        <title>Genome sequence of Bacillus trypoxylicola KCTC 13244(T).</title>
        <authorList>
            <person name="Jeong H."/>
            <person name="Park S.-H."/>
            <person name="Choi S.-K."/>
        </authorList>
    </citation>
    <scope>NUCLEOTIDE SEQUENCE [LARGE SCALE GENOMIC DNA]</scope>
    <source>
        <strain evidence="10">KCTC 13244</strain>
    </source>
</reference>
<protein>
    <recommendedName>
        <fullName evidence="3 6">acylphosphatase</fullName>
        <ecNumber evidence="2 6">3.6.1.7</ecNumber>
    </recommendedName>
</protein>
<keyword evidence="5" id="KW-0547">Nucleotide-binding</keyword>
<dbReference type="InterPro" id="IPR013651">
    <property type="entry name" value="ATP-grasp_RimK-type"/>
</dbReference>
<evidence type="ECO:0000256" key="4">
    <source>
        <dbReference type="ARBA" id="ARBA00047645"/>
    </source>
</evidence>
<feature type="active site" evidence="6">
    <location>
        <position position="406"/>
    </location>
</feature>
<evidence type="ECO:0000256" key="7">
    <source>
        <dbReference type="RuleBase" id="RU004168"/>
    </source>
</evidence>
<feature type="domain" description="ATP-grasp" evidence="8">
    <location>
        <begin position="92"/>
        <end position="347"/>
    </location>
</feature>